<dbReference type="Gene3D" id="2.10.25.10">
    <property type="entry name" value="Laminin"/>
    <property type="match status" value="15"/>
</dbReference>
<evidence type="ECO:0000256" key="11">
    <source>
        <dbReference type="SAM" id="MobiDB-lite"/>
    </source>
</evidence>
<dbReference type="PROSITE" id="PS01187">
    <property type="entry name" value="EGF_CA"/>
    <property type="match status" value="5"/>
</dbReference>
<reference evidence="14 15" key="1">
    <citation type="submission" date="2024-08" db="EMBL/GenBank/DDBJ databases">
        <authorList>
            <person name="Cucini C."/>
            <person name="Frati F."/>
        </authorList>
    </citation>
    <scope>NUCLEOTIDE SEQUENCE [LARGE SCALE GENOMIC DNA]</scope>
</reference>
<evidence type="ECO:0000256" key="3">
    <source>
        <dbReference type="ARBA" id="ARBA00022525"/>
    </source>
</evidence>
<feature type="chain" id="PRO_5045351992" description="EGF-like domain-containing protein" evidence="12">
    <location>
        <begin position="24"/>
        <end position="1185"/>
    </location>
</feature>
<proteinExistence type="inferred from homology"/>
<dbReference type="CDD" id="cd00054">
    <property type="entry name" value="EGF_CA"/>
    <property type="match status" value="6"/>
</dbReference>
<keyword evidence="8" id="KW-1015">Disulfide bond</keyword>
<dbReference type="InterPro" id="IPR001881">
    <property type="entry name" value="EGF-like_Ca-bd_dom"/>
</dbReference>
<dbReference type="InterPro" id="IPR018097">
    <property type="entry name" value="EGF_Ca-bd_CS"/>
</dbReference>
<feature type="domain" description="EGF-like" evidence="13">
    <location>
        <begin position="638"/>
        <end position="679"/>
    </location>
</feature>
<feature type="region of interest" description="Disordered" evidence="11">
    <location>
        <begin position="541"/>
        <end position="632"/>
    </location>
</feature>
<evidence type="ECO:0000256" key="8">
    <source>
        <dbReference type="ARBA" id="ARBA00023157"/>
    </source>
</evidence>
<feature type="compositionally biased region" description="Acidic residues" evidence="11">
    <location>
        <begin position="548"/>
        <end position="559"/>
    </location>
</feature>
<dbReference type="PANTHER" id="PTHR24034:SF111">
    <property type="entry name" value="FIBULIN-2-LIKE ISOFORM X1"/>
    <property type="match status" value="1"/>
</dbReference>
<evidence type="ECO:0000313" key="14">
    <source>
        <dbReference type="EMBL" id="CAL8134912.1"/>
    </source>
</evidence>
<dbReference type="InterPro" id="IPR009030">
    <property type="entry name" value="Growth_fac_rcpt_cys_sf"/>
</dbReference>
<dbReference type="InterPro" id="IPR026823">
    <property type="entry name" value="cEGF"/>
</dbReference>
<feature type="compositionally biased region" description="Low complexity" evidence="11">
    <location>
        <begin position="560"/>
        <end position="582"/>
    </location>
</feature>
<evidence type="ECO:0000256" key="7">
    <source>
        <dbReference type="ARBA" id="ARBA00022837"/>
    </source>
</evidence>
<evidence type="ECO:0000256" key="1">
    <source>
        <dbReference type="ARBA" id="ARBA00004498"/>
    </source>
</evidence>
<keyword evidence="4" id="KW-0272">Extracellular matrix</keyword>
<gene>
    <name evidence="14" type="ORF">ODALV1_LOCUS25745</name>
</gene>
<keyword evidence="7" id="KW-0106">Calcium</keyword>
<dbReference type="InterPro" id="IPR049883">
    <property type="entry name" value="NOTCH1_EGF-like"/>
</dbReference>
<dbReference type="Pfam" id="PF12662">
    <property type="entry name" value="cEGF"/>
    <property type="match status" value="2"/>
</dbReference>
<dbReference type="SUPFAM" id="SSF57184">
    <property type="entry name" value="Growth factor receptor domain"/>
    <property type="match status" value="4"/>
</dbReference>
<accession>A0ABP1RSU2</accession>
<feature type="compositionally biased region" description="Polar residues" evidence="11">
    <location>
        <begin position="242"/>
        <end position="255"/>
    </location>
</feature>
<dbReference type="InterPro" id="IPR055088">
    <property type="entry name" value="Fibulin_C"/>
</dbReference>
<dbReference type="InterPro" id="IPR050751">
    <property type="entry name" value="ECM_structural_protein"/>
</dbReference>
<evidence type="ECO:0000256" key="9">
    <source>
        <dbReference type="ARBA" id="ARBA00023180"/>
    </source>
</evidence>
<feature type="region of interest" description="Disordered" evidence="11">
    <location>
        <begin position="239"/>
        <end position="263"/>
    </location>
</feature>
<dbReference type="Proteomes" id="UP001642540">
    <property type="component" value="Unassembled WGS sequence"/>
</dbReference>
<dbReference type="SUPFAM" id="SSF57196">
    <property type="entry name" value="EGF/Laminin"/>
    <property type="match status" value="2"/>
</dbReference>
<evidence type="ECO:0000256" key="5">
    <source>
        <dbReference type="ARBA" id="ARBA00022536"/>
    </source>
</evidence>
<feature type="domain" description="EGF-like" evidence="13">
    <location>
        <begin position="931"/>
        <end position="971"/>
    </location>
</feature>
<keyword evidence="15" id="KW-1185">Reference proteome</keyword>
<evidence type="ECO:0000259" key="13">
    <source>
        <dbReference type="PROSITE" id="PS50026"/>
    </source>
</evidence>
<dbReference type="Pfam" id="PF07645">
    <property type="entry name" value="EGF_CA"/>
    <property type="match status" value="11"/>
</dbReference>
<evidence type="ECO:0000256" key="2">
    <source>
        <dbReference type="ARBA" id="ARBA00006127"/>
    </source>
</evidence>
<dbReference type="PROSITE" id="PS00010">
    <property type="entry name" value="ASX_HYDROXYL"/>
    <property type="match status" value="5"/>
</dbReference>
<keyword evidence="3" id="KW-0964">Secreted</keyword>
<keyword evidence="12" id="KW-0732">Signal</keyword>
<evidence type="ECO:0000256" key="4">
    <source>
        <dbReference type="ARBA" id="ARBA00022530"/>
    </source>
</evidence>
<feature type="domain" description="EGF-like" evidence="13">
    <location>
        <begin position="972"/>
        <end position="1014"/>
    </location>
</feature>
<feature type="domain" description="EGF-like" evidence="13">
    <location>
        <begin position="845"/>
        <end position="886"/>
    </location>
</feature>
<feature type="signal peptide" evidence="12">
    <location>
        <begin position="1"/>
        <end position="23"/>
    </location>
</feature>
<feature type="domain" description="EGF-like" evidence="13">
    <location>
        <begin position="887"/>
        <end position="930"/>
    </location>
</feature>
<comment type="caution">
    <text evidence="10">Lacks conserved residue(s) required for the propagation of feature annotation.</text>
</comment>
<dbReference type="PROSITE" id="PS50026">
    <property type="entry name" value="EGF_3"/>
    <property type="match status" value="5"/>
</dbReference>
<dbReference type="InterPro" id="IPR000152">
    <property type="entry name" value="EGF-type_Asp/Asn_hydroxyl_site"/>
</dbReference>
<sequence>MILKKCTLGLLICLSLLQVRCEGQGLEGLEATLARCCNLGIVLSWDNKTCTEHSGPVTGVPPEHQAPCLSTIDACCRKSYREKQCHLGHDTAKSGKECMPGFGQGANYHKDCCEGCKLGLVAGAMGLYCEFQSLRLALGPPWDSSLTKCCLEAGGKAGYPNTGPPTRPSTRPAATQMAEGGLHGYHPTPRTINETRDVCALFPGQLCAHNCVTEGNSYLCTCQEGFRLLPDGKSCHQDKLTSGKTGNSGRSSGTHTTPRPSNYYSSYTTSSSYLATHNQIIPIQCPLGFTLNSDTQVCDDIDECLTGQQRCYPYKTCRNTLGSYTCESVDREGERDYKCPPGYRQNSETGQCVDIDECAEGYDICVREIQYCINTPGGFDCQSKKDFNRYNCPAGYKFNNLTLNCEDVNECAEKLDSCDTNSETCRNTAGAYECDIQCRDGFRYDIRLRTCQDVNECSEGTHDCRIEVESCVNVQGSYQCHQLDKNQDNDCPPGYEPNKNYTFLCKDRDECLTGLHTCAEFETCVNEIGGYRCEVNADTDFSSTTPSLDDEEPEIEDNNIPDSGISTRSGGSTGYDYGYSRDTTSPAYGASERQDKNLAFQSATTTTTARPSTECPPGHRASYRSSYPSRGEQPACEDIDECAESSPCDSSQTCQNTVGSFYCRCKTGFYRDPITRSCQDINECQTGQHQCLSSQRCDNSPGSYSCIRITGCGTGYTLNSQTGQCEDDDECLFGNHDCHRLGPEWQCKNTLGSFRCERVIRQCPTGLSLAPNGECRSTCPSGFQFNSRGECVDVDECNQSPLIGGRSMCSTSQRCVNSQGSYQCISKTICPAGFEPDEAGTRCIDVDECARATHSCKPNQQCLNRGGGYICQCPSGHTVTPEGDCEDVNECEKYGAHVCGGNADCYNTVGSFRCICKDGFELEGDNRTCADINECEVITGLCEQNCINLWGSYQCTCGMGYVIGDDGRSCQDVNECEQNKEGTLCLGRCVNTHGSYRCECPDGYSLAPDTRTCRDIDECNGGNVCRTDEFCLNTRGGFRCNRIVCPPGYSIDGEHIHRCKKTSPSNTKEPLTISKSFISFESEIRIPQTGYIDLFTMRGPQWTGSVKHFSLELKSARAPSDVPSSTRGYFLLRRPTSSSAVVALAKPIVGPQDVELELKMDVYHRGQYAGSAVAQILIVVTKADF</sequence>
<organism evidence="14 15">
    <name type="scientific">Orchesella dallaii</name>
    <dbReference type="NCBI Taxonomy" id="48710"/>
    <lineage>
        <taxon>Eukaryota</taxon>
        <taxon>Metazoa</taxon>
        <taxon>Ecdysozoa</taxon>
        <taxon>Arthropoda</taxon>
        <taxon>Hexapoda</taxon>
        <taxon>Collembola</taxon>
        <taxon>Entomobryomorpha</taxon>
        <taxon>Entomobryoidea</taxon>
        <taxon>Orchesellidae</taxon>
        <taxon>Orchesellinae</taxon>
        <taxon>Orchesella</taxon>
    </lineage>
</organism>
<comment type="subcellular location">
    <subcellularLocation>
        <location evidence="1">Secreted</location>
        <location evidence="1">Extracellular space</location>
        <location evidence="1">Extracellular matrix</location>
    </subcellularLocation>
</comment>
<dbReference type="PANTHER" id="PTHR24034">
    <property type="entry name" value="EGF-LIKE DOMAIN-CONTAINING PROTEIN"/>
    <property type="match status" value="1"/>
</dbReference>
<comment type="caution">
    <text evidence="14">The sequence shown here is derived from an EMBL/GenBank/DDBJ whole genome shotgun (WGS) entry which is preliminary data.</text>
</comment>
<dbReference type="PROSITE" id="PS01186">
    <property type="entry name" value="EGF_2"/>
    <property type="match status" value="4"/>
</dbReference>
<keyword evidence="9" id="KW-0325">Glycoprotein</keyword>
<keyword evidence="6" id="KW-0677">Repeat</keyword>
<dbReference type="EMBL" id="CAXLJM020000105">
    <property type="protein sequence ID" value="CAL8134912.1"/>
    <property type="molecule type" value="Genomic_DNA"/>
</dbReference>
<name>A0ABP1RSU2_9HEXA</name>
<dbReference type="InterPro" id="IPR000742">
    <property type="entry name" value="EGF"/>
</dbReference>
<dbReference type="SMART" id="SM00181">
    <property type="entry name" value="EGF"/>
    <property type="match status" value="10"/>
</dbReference>
<comment type="similarity">
    <text evidence="2">Belongs to the fibulin family.</text>
</comment>
<evidence type="ECO:0000256" key="10">
    <source>
        <dbReference type="PROSITE-ProRule" id="PRU00076"/>
    </source>
</evidence>
<dbReference type="SMART" id="SM00179">
    <property type="entry name" value="EGF_CA"/>
    <property type="match status" value="15"/>
</dbReference>
<protein>
    <recommendedName>
        <fullName evidence="13">EGF-like domain-containing protein</fullName>
    </recommendedName>
</protein>
<dbReference type="Pfam" id="PF22914">
    <property type="entry name" value="Fibulin_C"/>
    <property type="match status" value="1"/>
</dbReference>
<evidence type="ECO:0000256" key="12">
    <source>
        <dbReference type="SAM" id="SignalP"/>
    </source>
</evidence>
<evidence type="ECO:0000313" key="15">
    <source>
        <dbReference type="Proteomes" id="UP001642540"/>
    </source>
</evidence>
<keyword evidence="5 10" id="KW-0245">EGF-like domain</keyword>
<evidence type="ECO:0000256" key="6">
    <source>
        <dbReference type="ARBA" id="ARBA00022737"/>
    </source>
</evidence>